<dbReference type="AlphaFoldDB" id="A0A935CEM9"/>
<evidence type="ECO:0000313" key="2">
    <source>
        <dbReference type="Proteomes" id="UP000718281"/>
    </source>
</evidence>
<sequence length="49" mass="4547">MRRTPATGAAVGELLLGRGEDVVAVDDAVGAGSLAVGAAAVVGTVVAGV</sequence>
<gene>
    <name evidence="1" type="ORF">IPF40_14395</name>
</gene>
<protein>
    <submittedName>
        <fullName evidence="1">Uncharacterized protein</fullName>
    </submittedName>
</protein>
<proteinExistence type="predicted"/>
<reference evidence="1 2" key="1">
    <citation type="submission" date="2020-10" db="EMBL/GenBank/DDBJ databases">
        <title>Connecting structure to function with the recovery of over 1000 high-quality activated sludge metagenome-assembled genomes encoding full-length rRNA genes using long-read sequencing.</title>
        <authorList>
            <person name="Singleton C.M."/>
            <person name="Petriglieri F."/>
            <person name="Kristensen J.M."/>
            <person name="Kirkegaard R.H."/>
            <person name="Michaelsen T.Y."/>
            <person name="Andersen M.H."/>
            <person name="Karst S.M."/>
            <person name="Dueholm M.S."/>
            <person name="Nielsen P.H."/>
            <person name="Albertsen M."/>
        </authorList>
    </citation>
    <scope>NUCLEOTIDE SEQUENCE [LARGE SCALE GENOMIC DNA]</scope>
    <source>
        <strain evidence="1">AalE_18-Q3-R2-46_BAT3C.188</strain>
    </source>
</reference>
<organism evidence="1 2">
    <name type="scientific">Candidatus Phosphoribacter hodrii</name>
    <dbReference type="NCBI Taxonomy" id="2953743"/>
    <lineage>
        <taxon>Bacteria</taxon>
        <taxon>Bacillati</taxon>
        <taxon>Actinomycetota</taxon>
        <taxon>Actinomycetes</taxon>
        <taxon>Micrococcales</taxon>
        <taxon>Dermatophilaceae</taxon>
        <taxon>Candidatus Phosphoribacter</taxon>
    </lineage>
</organism>
<dbReference type="EMBL" id="JADIXZ010000008">
    <property type="protein sequence ID" value="MBK6302163.1"/>
    <property type="molecule type" value="Genomic_DNA"/>
</dbReference>
<evidence type="ECO:0000313" key="1">
    <source>
        <dbReference type="EMBL" id="MBK6302163.1"/>
    </source>
</evidence>
<accession>A0A935CEM9</accession>
<dbReference type="Proteomes" id="UP000718281">
    <property type="component" value="Unassembled WGS sequence"/>
</dbReference>
<comment type="caution">
    <text evidence="1">The sequence shown here is derived from an EMBL/GenBank/DDBJ whole genome shotgun (WGS) entry which is preliminary data.</text>
</comment>
<name>A0A935CEM9_9MICO</name>